<evidence type="ECO:0000313" key="15">
    <source>
        <dbReference type="Proteomes" id="UP000237351"/>
    </source>
</evidence>
<gene>
    <name evidence="9" type="primary">infB</name>
    <name evidence="14" type="ORF">GQ61_03720</name>
</gene>
<dbReference type="FunFam" id="2.40.30.10:FF:000007">
    <property type="entry name" value="Translation initiation factor IF-2"/>
    <property type="match status" value="1"/>
</dbReference>
<protein>
    <recommendedName>
        <fullName evidence="3 9">Translation initiation factor IF-2</fullName>
    </recommendedName>
</protein>
<feature type="compositionally biased region" description="Polar residues" evidence="12">
    <location>
        <begin position="33"/>
        <end position="44"/>
    </location>
</feature>
<dbReference type="SUPFAM" id="SSF50447">
    <property type="entry name" value="Translation proteins"/>
    <property type="match status" value="2"/>
</dbReference>
<dbReference type="InterPro" id="IPR009000">
    <property type="entry name" value="Transl_B-barrel_sf"/>
</dbReference>
<dbReference type="InterPro" id="IPR006847">
    <property type="entry name" value="IF2_N"/>
</dbReference>
<evidence type="ECO:0000256" key="1">
    <source>
        <dbReference type="ARBA" id="ARBA00004496"/>
    </source>
</evidence>
<dbReference type="RefSeq" id="WP_085784008.1">
    <property type="nucleotide sequence ID" value="NZ_CP008743.1"/>
</dbReference>
<keyword evidence="6 9" id="KW-0547">Nucleotide-binding</keyword>
<dbReference type="CDD" id="cd03692">
    <property type="entry name" value="mtIF2_IVc"/>
    <property type="match status" value="1"/>
</dbReference>
<dbReference type="Pfam" id="PF04760">
    <property type="entry name" value="IF2_N"/>
    <property type="match status" value="1"/>
</dbReference>
<dbReference type="NCBIfam" id="TIGR00487">
    <property type="entry name" value="IF-2"/>
    <property type="match status" value="1"/>
</dbReference>
<feature type="compositionally biased region" description="Basic and acidic residues" evidence="12">
    <location>
        <begin position="145"/>
        <end position="155"/>
    </location>
</feature>
<dbReference type="InterPro" id="IPR015760">
    <property type="entry name" value="TIF_IF2"/>
</dbReference>
<feature type="compositionally biased region" description="Basic and acidic residues" evidence="12">
    <location>
        <begin position="75"/>
        <end position="113"/>
    </location>
</feature>
<dbReference type="InterPro" id="IPR044145">
    <property type="entry name" value="IF2_II"/>
</dbReference>
<dbReference type="Pfam" id="PF03144">
    <property type="entry name" value="GTP_EFTU_D2"/>
    <property type="match status" value="1"/>
</dbReference>
<dbReference type="GO" id="GO:0003924">
    <property type="term" value="F:GTPase activity"/>
    <property type="evidence" value="ECO:0007669"/>
    <property type="project" value="UniProtKB-UniRule"/>
</dbReference>
<dbReference type="InterPro" id="IPR023115">
    <property type="entry name" value="TIF_IF2_dom3"/>
</dbReference>
<dbReference type="Pfam" id="PF00009">
    <property type="entry name" value="GTP_EFTU"/>
    <property type="match status" value="1"/>
</dbReference>
<comment type="subcellular location">
    <subcellularLocation>
        <location evidence="1 9 11">Cytoplasm</location>
    </subcellularLocation>
</comment>
<dbReference type="Gene3D" id="3.40.50.10050">
    <property type="entry name" value="Translation initiation factor IF- 2, domain 3"/>
    <property type="match status" value="1"/>
</dbReference>
<evidence type="ECO:0000256" key="12">
    <source>
        <dbReference type="SAM" id="MobiDB-lite"/>
    </source>
</evidence>
<dbReference type="InterPro" id="IPR013575">
    <property type="entry name" value="IF2_assoc_dom_bac"/>
</dbReference>
<evidence type="ECO:0000256" key="5">
    <source>
        <dbReference type="ARBA" id="ARBA00022540"/>
    </source>
</evidence>
<dbReference type="Pfam" id="PF22042">
    <property type="entry name" value="EF-G_D2"/>
    <property type="match status" value="1"/>
</dbReference>
<dbReference type="KEGG" id="naf:GQ61_03720"/>
<dbReference type="GO" id="GO:0005829">
    <property type="term" value="C:cytosol"/>
    <property type="evidence" value="ECO:0007669"/>
    <property type="project" value="TreeGrafter"/>
</dbReference>
<evidence type="ECO:0000256" key="3">
    <source>
        <dbReference type="ARBA" id="ARBA00020675"/>
    </source>
</evidence>
<dbReference type="PROSITE" id="PS01176">
    <property type="entry name" value="IF2"/>
    <property type="match status" value="1"/>
</dbReference>
<dbReference type="InterPro" id="IPR000178">
    <property type="entry name" value="TF_IF2_bacterial-like"/>
</dbReference>
<dbReference type="SUPFAM" id="SSF52156">
    <property type="entry name" value="Initiation factor IF2/eIF5b, domain 3"/>
    <property type="match status" value="1"/>
</dbReference>
<organism evidence="14 15">
    <name type="scientific">Candidatus Nucleicultrix amoebiphila FS5</name>
    <dbReference type="NCBI Taxonomy" id="1414854"/>
    <lineage>
        <taxon>Bacteria</taxon>
        <taxon>Pseudomonadati</taxon>
        <taxon>Pseudomonadota</taxon>
        <taxon>Alphaproteobacteria</taxon>
        <taxon>Holosporales</taxon>
        <taxon>Candidatus Nucleicultricaceae</taxon>
        <taxon>Candidatus Nucleicultrix</taxon>
    </lineage>
</organism>
<keyword evidence="5 9" id="KW-0396">Initiation factor</keyword>
<dbReference type="InterPro" id="IPR004161">
    <property type="entry name" value="EFTu-like_2"/>
</dbReference>
<comment type="caution">
    <text evidence="9">Lacks conserved residue(s) required for the propagation of feature annotation.</text>
</comment>
<dbReference type="GO" id="GO:0003743">
    <property type="term" value="F:translation initiation factor activity"/>
    <property type="evidence" value="ECO:0007669"/>
    <property type="project" value="UniProtKB-UniRule"/>
</dbReference>
<evidence type="ECO:0000256" key="10">
    <source>
        <dbReference type="RuleBase" id="RU000644"/>
    </source>
</evidence>
<evidence type="ECO:0000259" key="13">
    <source>
        <dbReference type="PROSITE" id="PS51722"/>
    </source>
</evidence>
<evidence type="ECO:0000256" key="4">
    <source>
        <dbReference type="ARBA" id="ARBA00022490"/>
    </source>
</evidence>
<feature type="region of interest" description="Disordered" evidence="12">
    <location>
        <begin position="33"/>
        <end position="202"/>
    </location>
</feature>
<dbReference type="InterPro" id="IPR027417">
    <property type="entry name" value="P-loop_NTPase"/>
</dbReference>
<evidence type="ECO:0000256" key="2">
    <source>
        <dbReference type="ARBA" id="ARBA00007733"/>
    </source>
</evidence>
<comment type="function">
    <text evidence="9 10">One of the essential components for the initiation of protein synthesis. Protects formylmethionyl-tRNA from spontaneous hydrolysis and promotes its binding to the 30S ribosomal subunits. Also involved in the hydrolysis of GTP during the formation of the 70S ribosomal complex.</text>
</comment>
<proteinExistence type="inferred from homology"/>
<dbReference type="SUPFAM" id="SSF52540">
    <property type="entry name" value="P-loop containing nucleoside triphosphate hydrolases"/>
    <property type="match status" value="1"/>
</dbReference>
<dbReference type="NCBIfam" id="TIGR00231">
    <property type="entry name" value="small_GTP"/>
    <property type="match status" value="1"/>
</dbReference>
<dbReference type="Gene3D" id="2.40.30.10">
    <property type="entry name" value="Translation factors"/>
    <property type="match status" value="2"/>
</dbReference>
<feature type="binding site" evidence="9">
    <location>
        <begin position="349"/>
        <end position="356"/>
    </location>
    <ligand>
        <name>GTP</name>
        <dbReference type="ChEBI" id="CHEBI:37565"/>
    </ligand>
</feature>
<feature type="binding site" evidence="9">
    <location>
        <begin position="396"/>
        <end position="400"/>
    </location>
    <ligand>
        <name>GTP</name>
        <dbReference type="ChEBI" id="CHEBI:37565"/>
    </ligand>
</feature>
<dbReference type="PROSITE" id="PS51722">
    <property type="entry name" value="G_TR_2"/>
    <property type="match status" value="1"/>
</dbReference>
<dbReference type="CDD" id="cd01887">
    <property type="entry name" value="IF2_eIF5B"/>
    <property type="match status" value="1"/>
</dbReference>
<dbReference type="AlphaFoldDB" id="A0A1W6N3V5"/>
<keyword evidence="4 9" id="KW-0963">Cytoplasm</keyword>
<keyword evidence="15" id="KW-1185">Reference proteome</keyword>
<comment type="similarity">
    <text evidence="2 9 10">Belongs to the TRAFAC class translation factor GTPase superfamily. Classic translation factor GTPase family. IF-2 subfamily.</text>
</comment>
<dbReference type="Gene3D" id="3.40.50.300">
    <property type="entry name" value="P-loop containing nucleotide triphosphate hydrolases"/>
    <property type="match status" value="1"/>
</dbReference>
<evidence type="ECO:0000256" key="6">
    <source>
        <dbReference type="ARBA" id="ARBA00022741"/>
    </source>
</evidence>
<dbReference type="InterPro" id="IPR036925">
    <property type="entry name" value="TIF_IF2_dom3_sf"/>
</dbReference>
<keyword evidence="7 9" id="KW-0648">Protein biosynthesis</keyword>
<feature type="binding site" evidence="9">
    <location>
        <begin position="450"/>
        <end position="453"/>
    </location>
    <ligand>
        <name>GTP</name>
        <dbReference type="ChEBI" id="CHEBI:37565"/>
    </ligand>
</feature>
<dbReference type="FunFam" id="3.40.50.10050:FF:000001">
    <property type="entry name" value="Translation initiation factor IF-2"/>
    <property type="match status" value="1"/>
</dbReference>
<dbReference type="OrthoDB" id="9811804at2"/>
<name>A0A1W6N3V5_9PROT</name>
<evidence type="ECO:0000256" key="11">
    <source>
        <dbReference type="RuleBase" id="RU000645"/>
    </source>
</evidence>
<keyword evidence="8 9" id="KW-0342">GTP-binding</keyword>
<dbReference type="InterPro" id="IPR000795">
    <property type="entry name" value="T_Tr_GTP-bd_dom"/>
</dbReference>
<dbReference type="CDD" id="cd03702">
    <property type="entry name" value="IF2_mtIF2_II"/>
    <property type="match status" value="1"/>
</dbReference>
<dbReference type="InterPro" id="IPR053905">
    <property type="entry name" value="EF-G-like_DII"/>
</dbReference>
<evidence type="ECO:0000256" key="8">
    <source>
        <dbReference type="ARBA" id="ARBA00023134"/>
    </source>
</evidence>
<dbReference type="FunFam" id="2.40.30.10:FF:000008">
    <property type="entry name" value="Translation initiation factor IF-2"/>
    <property type="match status" value="1"/>
</dbReference>
<evidence type="ECO:0000256" key="7">
    <source>
        <dbReference type="ARBA" id="ARBA00022917"/>
    </source>
</evidence>
<dbReference type="GO" id="GO:0005525">
    <property type="term" value="F:GTP binding"/>
    <property type="evidence" value="ECO:0007669"/>
    <property type="project" value="UniProtKB-KW"/>
</dbReference>
<sequence>MAEKKDTPDSKKKTLSIKKSFEINKIVDAGQIRQSFSHGRSKTVSVEVKRKRTIDTNDQQGQKSLLQGEEWSDQQEGKLSDAEIESRLKLLQDAKRQEEERKQLEREKSEQEVPQKPSEPEPIEETQTEEEKVSEPEIPLPPPIESEKKSYDPSHHIHRPTFTGRFIDLDEEGEEEIKNRRASQAAREAHRKTLSVPKRGGSETDFRKQLHRLTVEEAMQDPEQEKMRSLASLKRAREKEKHKLQKSLGLTEEQKKIVREVIVPEAITVQELSNRMAVRSADVIKTLMRLGVMATINQVLDSDTAELVVSEFGHIIKKVAESDVETGLKLEDDLDHLKVTRPPVVTVMGHVDHGKTSLLDTIRKSSVANHEAGGITQHIGAYQITMPSGGKITFIDTPGHAAFTQMRARGANVTDIVILVVAADDGVMEQTIEAINHAKAANVPIIVAINKIDKPDARPERVKTELLSHGIVVEEMGGDVIAVEVSAKNNINIDKLEEIILLQADLLGLKANPNRYAEGVVIESKVEVGKGPVATILVQRGTLKIGDIFVAGAEWGRVRALTDENGKKRTEAGPSTPVEVLGFDGLPSPGDDFLVAENEGKAKEVVDYRKHRQKQAKVTATPKITLDLLLSKAAEGKMQELALIVKSDVQGSLEAISSTLSKLVEDNKEVALRILHTGVGPINESDITLASSTGALVIGFNVRANPQARELAAKSAVEIRYYSIIYNIIDDVKALLSGLLAPTLQEKFLGYAEIRDVFNITKVGKIAGCFVTEGVVKRGSSVRLLRDNVVIHTGKLKTLKRFKDEVKEVKSGYECGMAFESYQDIRSGDVIECFEIESIARQL</sequence>
<dbReference type="Proteomes" id="UP000237351">
    <property type="component" value="Chromosome"/>
</dbReference>
<dbReference type="EMBL" id="CP008743">
    <property type="protein sequence ID" value="ARN84567.1"/>
    <property type="molecule type" value="Genomic_DNA"/>
</dbReference>
<dbReference type="InterPro" id="IPR005225">
    <property type="entry name" value="Small_GTP-bd"/>
</dbReference>
<dbReference type="Pfam" id="PF11987">
    <property type="entry name" value="IF-2"/>
    <property type="match status" value="1"/>
</dbReference>
<evidence type="ECO:0000313" key="14">
    <source>
        <dbReference type="EMBL" id="ARN84567.1"/>
    </source>
</evidence>
<dbReference type="Pfam" id="PF08364">
    <property type="entry name" value="IF2_assoc"/>
    <property type="match status" value="1"/>
</dbReference>
<evidence type="ECO:0000256" key="9">
    <source>
        <dbReference type="HAMAP-Rule" id="MF_00100"/>
    </source>
</evidence>
<accession>A0A1W6N3V5</accession>
<dbReference type="PANTHER" id="PTHR43381">
    <property type="entry name" value="TRANSLATION INITIATION FACTOR IF-2-RELATED"/>
    <property type="match status" value="1"/>
</dbReference>
<dbReference type="HAMAP" id="MF_00100_B">
    <property type="entry name" value="IF_2_B"/>
    <property type="match status" value="1"/>
</dbReference>
<feature type="domain" description="Tr-type G" evidence="13">
    <location>
        <begin position="340"/>
        <end position="510"/>
    </location>
</feature>
<dbReference type="STRING" id="1414854.GQ61_03720"/>
<dbReference type="PANTHER" id="PTHR43381:SF5">
    <property type="entry name" value="TR-TYPE G DOMAIN-CONTAINING PROTEIN"/>
    <property type="match status" value="1"/>
</dbReference>
<feature type="compositionally biased region" description="Polar residues" evidence="12">
    <location>
        <begin position="56"/>
        <end position="65"/>
    </location>
</feature>
<reference evidence="14 15" key="1">
    <citation type="submission" date="2014-06" db="EMBL/GenBank/DDBJ databases">
        <title>The genome of the endonuclear symbiont Nucleicultrix amoebiphila.</title>
        <authorList>
            <person name="Schulz F."/>
            <person name="Horn M."/>
        </authorList>
    </citation>
    <scope>NUCLEOTIDE SEQUENCE [LARGE SCALE GENOMIC DNA]</scope>
    <source>
        <strain evidence="14 15">FS5</strain>
    </source>
</reference>
<dbReference type="FunFam" id="3.40.50.300:FF:000019">
    <property type="entry name" value="Translation initiation factor IF-2"/>
    <property type="match status" value="1"/>
</dbReference>